<organism evidence="1 2">
    <name type="scientific">Liparis tanakae</name>
    <name type="common">Tanaka's snailfish</name>
    <dbReference type="NCBI Taxonomy" id="230148"/>
    <lineage>
        <taxon>Eukaryota</taxon>
        <taxon>Metazoa</taxon>
        <taxon>Chordata</taxon>
        <taxon>Craniata</taxon>
        <taxon>Vertebrata</taxon>
        <taxon>Euteleostomi</taxon>
        <taxon>Actinopterygii</taxon>
        <taxon>Neopterygii</taxon>
        <taxon>Teleostei</taxon>
        <taxon>Neoteleostei</taxon>
        <taxon>Acanthomorphata</taxon>
        <taxon>Eupercaria</taxon>
        <taxon>Perciformes</taxon>
        <taxon>Cottioidei</taxon>
        <taxon>Cottales</taxon>
        <taxon>Liparidae</taxon>
        <taxon>Liparis</taxon>
    </lineage>
</organism>
<dbReference type="AlphaFoldDB" id="A0A4Z2GB65"/>
<protein>
    <submittedName>
        <fullName evidence="1">Uncharacterized protein</fullName>
    </submittedName>
</protein>
<dbReference type="Proteomes" id="UP000314294">
    <property type="component" value="Unassembled WGS sequence"/>
</dbReference>
<accession>A0A4Z2GB65</accession>
<comment type="caution">
    <text evidence="1">The sequence shown here is derived from an EMBL/GenBank/DDBJ whole genome shotgun (WGS) entry which is preliminary data.</text>
</comment>
<sequence length="108" mass="11656">MAYLQQSVRSDLHHHGVLRHQAEALVEQHGAHQVVDVVVGRAVLSQRSVPLSLRDAVGSQHGLRVREGAVCVATGQLSHRVAHDAVGLQAQLTEQVDLSDLEGAKRHA</sequence>
<keyword evidence="2" id="KW-1185">Reference proteome</keyword>
<gene>
    <name evidence="1" type="ORF">EYF80_039183</name>
</gene>
<proteinExistence type="predicted"/>
<name>A0A4Z2GB65_9TELE</name>
<evidence type="ECO:0000313" key="2">
    <source>
        <dbReference type="Proteomes" id="UP000314294"/>
    </source>
</evidence>
<dbReference type="EMBL" id="SRLO01000611">
    <property type="protein sequence ID" value="TNN50609.1"/>
    <property type="molecule type" value="Genomic_DNA"/>
</dbReference>
<evidence type="ECO:0000313" key="1">
    <source>
        <dbReference type="EMBL" id="TNN50609.1"/>
    </source>
</evidence>
<reference evidence="1 2" key="1">
    <citation type="submission" date="2019-03" db="EMBL/GenBank/DDBJ databases">
        <title>First draft genome of Liparis tanakae, snailfish: a comprehensive survey of snailfish specific genes.</title>
        <authorList>
            <person name="Kim W."/>
            <person name="Song I."/>
            <person name="Jeong J.-H."/>
            <person name="Kim D."/>
            <person name="Kim S."/>
            <person name="Ryu S."/>
            <person name="Song J.Y."/>
            <person name="Lee S.K."/>
        </authorList>
    </citation>
    <scope>NUCLEOTIDE SEQUENCE [LARGE SCALE GENOMIC DNA]</scope>
    <source>
        <tissue evidence="1">Muscle</tissue>
    </source>
</reference>